<dbReference type="EMBL" id="CYHG01000003">
    <property type="protein sequence ID" value="CUB03402.1"/>
    <property type="molecule type" value="Genomic_DNA"/>
</dbReference>
<dbReference type="GO" id="GO:0035438">
    <property type="term" value="F:cyclic-di-GMP binding"/>
    <property type="evidence" value="ECO:0007669"/>
    <property type="project" value="InterPro"/>
</dbReference>
<dbReference type="Pfam" id="PF07238">
    <property type="entry name" value="PilZ"/>
    <property type="match status" value="1"/>
</dbReference>
<dbReference type="InterPro" id="IPR009875">
    <property type="entry name" value="PilZ_domain"/>
</dbReference>
<dbReference type="OrthoDB" id="6106291at2"/>
<evidence type="ECO:0000313" key="2">
    <source>
        <dbReference type="EMBL" id="CUB03402.1"/>
    </source>
</evidence>
<name>A0A0K6IJ79_9GAMM</name>
<dbReference type="Gene3D" id="2.40.10.220">
    <property type="entry name" value="predicted glycosyltransferase like domains"/>
    <property type="match status" value="1"/>
</dbReference>
<dbReference type="STRING" id="1137284.GCA_001418205_01252"/>
<sequence>MSEDANFDYHSNERRNAVRVIPVGHKLSFNQGELKLGCLDISMDGVALKSNASLPTSLDEQVGFILDQDDRVIGKIKARLIYKLEQRSGWQFTAMEDKVREFIETLVLATQKQALRKAANERLIEQEKELLHLDLDSEAQHED</sequence>
<dbReference type="AlphaFoldDB" id="A0A0K6IJ79"/>
<organism evidence="2 3">
    <name type="scientific">Marinomonas fungiae</name>
    <dbReference type="NCBI Taxonomy" id="1137284"/>
    <lineage>
        <taxon>Bacteria</taxon>
        <taxon>Pseudomonadati</taxon>
        <taxon>Pseudomonadota</taxon>
        <taxon>Gammaproteobacteria</taxon>
        <taxon>Oceanospirillales</taxon>
        <taxon>Oceanospirillaceae</taxon>
        <taxon>Marinomonas</taxon>
    </lineage>
</organism>
<feature type="domain" description="PilZ" evidence="1">
    <location>
        <begin position="13"/>
        <end position="108"/>
    </location>
</feature>
<dbReference type="Proteomes" id="UP000182769">
    <property type="component" value="Unassembled WGS sequence"/>
</dbReference>
<evidence type="ECO:0000313" key="3">
    <source>
        <dbReference type="Proteomes" id="UP000182769"/>
    </source>
</evidence>
<accession>A0A0K6IJ79</accession>
<protein>
    <submittedName>
        <fullName evidence="2">PilZ domain</fullName>
    </submittedName>
</protein>
<reference evidence="3" key="1">
    <citation type="submission" date="2015-08" db="EMBL/GenBank/DDBJ databases">
        <authorList>
            <person name="Varghese N."/>
        </authorList>
    </citation>
    <scope>NUCLEOTIDE SEQUENCE [LARGE SCALE GENOMIC DNA]</scope>
    <source>
        <strain evidence="3">JCM 18476</strain>
    </source>
</reference>
<keyword evidence="3" id="KW-1185">Reference proteome</keyword>
<gene>
    <name evidence="2" type="ORF">Ga0061065_103253</name>
</gene>
<dbReference type="RefSeq" id="WP_055462360.1">
    <property type="nucleotide sequence ID" value="NZ_CYHG01000003.1"/>
</dbReference>
<proteinExistence type="predicted"/>
<evidence type="ECO:0000259" key="1">
    <source>
        <dbReference type="Pfam" id="PF07238"/>
    </source>
</evidence>
<dbReference type="SUPFAM" id="SSF141371">
    <property type="entry name" value="PilZ domain-like"/>
    <property type="match status" value="1"/>
</dbReference>